<proteinExistence type="predicted"/>
<dbReference type="HOGENOM" id="CLU_037870_1_0_1"/>
<dbReference type="Pfam" id="PF11905">
    <property type="entry name" value="DUF3425"/>
    <property type="match status" value="1"/>
</dbReference>
<dbReference type="EMBL" id="KI440847">
    <property type="protein sequence ID" value="ERS97783.1"/>
    <property type="molecule type" value="Genomic_DNA"/>
</dbReference>
<gene>
    <name evidence="2" type="ORF">HMPREF1624_05954</name>
</gene>
<feature type="compositionally biased region" description="Low complexity" evidence="1">
    <location>
        <begin position="26"/>
        <end position="44"/>
    </location>
</feature>
<dbReference type="InterPro" id="IPR021833">
    <property type="entry name" value="DUF3425"/>
</dbReference>
<evidence type="ECO:0008006" key="4">
    <source>
        <dbReference type="Google" id="ProtNLM"/>
    </source>
</evidence>
<feature type="region of interest" description="Disordered" evidence="1">
    <location>
        <begin position="81"/>
        <end position="103"/>
    </location>
</feature>
<sequence>MSRSAQGWTTVPAKEDVPPAVSASRPAKSAQSATSTSSSSAAPKTRQRIHKPPEPLNVPDIEEDAAERKRVLNVLAQRRYRERRRQKKAAKAGAAEQPPEVPVGDAEMTDAHVVDLTAIDPALTGSSSNDSSPDVDEAAAFMDLPAASSAGFIEDTVTSCPLADLDLSAESMALAPFEFDLSLSTSLATMAAARAAETGSWGMGTGAVILDEAAEGEHNNAIVTTSSASAPSATQMTVVNPLLTFGTTANSAFTDLSSVSLCSSSYGISSSSNSSVTDPLSPTSYYIPVTELTLLRAVMRISARLGCTEEMWQIDGQSPFVENRKPKKSSGPDANTETCLSPRNNEDSLALLPPNWRPTRVQRAVPHHPALDVLPWPSVREKLIGLFNMPLDERPPIAADPLALVHLIYDLEDSAEGLRIWGSDPYDPTSWEVGQLVFERWWFVFDRDIIEQSNRWRQLRGASRLRPVRTDTRTKGVMDMIWA</sequence>
<dbReference type="OrthoDB" id="2245989at2759"/>
<organism evidence="2 3">
    <name type="scientific">Sporothrix schenckii (strain ATCC 58251 / de Perez 2211183)</name>
    <name type="common">Rose-picker's disease fungus</name>
    <dbReference type="NCBI Taxonomy" id="1391915"/>
    <lineage>
        <taxon>Eukaryota</taxon>
        <taxon>Fungi</taxon>
        <taxon>Dikarya</taxon>
        <taxon>Ascomycota</taxon>
        <taxon>Pezizomycotina</taxon>
        <taxon>Sordariomycetes</taxon>
        <taxon>Sordariomycetidae</taxon>
        <taxon>Ophiostomatales</taxon>
        <taxon>Ophiostomataceae</taxon>
        <taxon>Sporothrix</taxon>
    </lineage>
</organism>
<reference evidence="3" key="1">
    <citation type="journal article" date="2014" name="Genome Announc.">
        <title>Genome sequence of the pathogenic fungus Sporothrix schenckii (ATCC 58251).</title>
        <authorList>
            <person name="Cuomo C.A."/>
            <person name="Rodriguez-Del Valle N."/>
            <person name="Perez-Sanchez L."/>
            <person name="Abouelleil A."/>
            <person name="Goldberg J."/>
            <person name="Young S."/>
            <person name="Zeng Q."/>
            <person name="Birren B.W."/>
        </authorList>
    </citation>
    <scope>NUCLEOTIDE SEQUENCE [LARGE SCALE GENOMIC DNA]</scope>
    <source>
        <strain evidence="3">ATCC 58251 / de Perez 2211183</strain>
    </source>
</reference>
<feature type="region of interest" description="Disordered" evidence="1">
    <location>
        <begin position="1"/>
        <end position="68"/>
    </location>
</feature>
<dbReference type="Proteomes" id="UP000018087">
    <property type="component" value="Unassembled WGS sequence"/>
</dbReference>
<feature type="compositionally biased region" description="Polar residues" evidence="1">
    <location>
        <begin position="332"/>
        <end position="343"/>
    </location>
</feature>
<dbReference type="PANTHER" id="PTHR38116">
    <property type="entry name" value="CHROMOSOME 7, WHOLE GENOME SHOTGUN SEQUENCE"/>
    <property type="match status" value="1"/>
</dbReference>
<evidence type="ECO:0000313" key="2">
    <source>
        <dbReference type="EMBL" id="ERS97783.1"/>
    </source>
</evidence>
<feature type="compositionally biased region" description="Basic residues" evidence="1">
    <location>
        <begin position="81"/>
        <end position="90"/>
    </location>
</feature>
<accession>U7PQ68</accession>
<evidence type="ECO:0000256" key="1">
    <source>
        <dbReference type="SAM" id="MobiDB-lite"/>
    </source>
</evidence>
<protein>
    <recommendedName>
        <fullName evidence="4">BZIP domain-containing protein</fullName>
    </recommendedName>
</protein>
<evidence type="ECO:0000313" key="3">
    <source>
        <dbReference type="Proteomes" id="UP000018087"/>
    </source>
</evidence>
<dbReference type="STRING" id="1391915.U7PQ68"/>
<name>U7PQ68_SPOS1</name>
<dbReference type="eggNOG" id="ENOG502S26C">
    <property type="taxonomic scope" value="Eukaryota"/>
</dbReference>
<dbReference type="PANTHER" id="PTHR38116:SF9">
    <property type="entry name" value="BZIP DOMAIN-CONTAINING PROTEIN"/>
    <property type="match status" value="1"/>
</dbReference>
<feature type="region of interest" description="Disordered" evidence="1">
    <location>
        <begin position="318"/>
        <end position="344"/>
    </location>
</feature>
<dbReference type="AlphaFoldDB" id="U7PQ68"/>
<keyword evidence="3" id="KW-1185">Reference proteome</keyword>